<feature type="binding site" evidence="7">
    <location>
        <begin position="60"/>
        <end position="61"/>
    </location>
    <ligand>
        <name>substrate</name>
    </ligand>
</feature>
<dbReference type="NCBIfam" id="TIGR00067">
    <property type="entry name" value="glut_race"/>
    <property type="match status" value="1"/>
</dbReference>
<evidence type="ECO:0000256" key="6">
    <source>
        <dbReference type="ARBA" id="ARBA00023316"/>
    </source>
</evidence>
<sequence>MPFEIFSDGLNFKMTMNDTKQRPIGVFDSGVGGLTNVRALMERLPMENIVYFGDTARVPYGVKSRATIETFTSQIVDFMLQNDVKALIIACNTIAAVAGHKVRTIAGNMPVLDVITAGAEAALQTTRNGHIGIIATSTTVNSNAYARAIHSRNPNARVQSQACPLLVPLVEEGWLDHEVTRLTAREYLKPLLADDIDTLVLGCTHYPLLKPLFREEAPGVALVDSAITTAEATANALAEADLLNTDNASADYRFYVSDIPLRFRTIGERFLGRSMEQIEMLSLG</sequence>
<dbReference type="GO" id="GO:0009252">
    <property type="term" value="P:peptidoglycan biosynthetic process"/>
    <property type="evidence" value="ECO:0007669"/>
    <property type="project" value="UniProtKB-UniRule"/>
</dbReference>
<keyword evidence="6 7" id="KW-0961">Cell wall biogenesis/degradation</keyword>
<accession>A0A448UCT5</accession>
<dbReference type="GO" id="GO:0071555">
    <property type="term" value="P:cell wall organization"/>
    <property type="evidence" value="ECO:0007669"/>
    <property type="project" value="UniProtKB-KW"/>
</dbReference>
<dbReference type="UniPathway" id="UPA00219"/>
<reference evidence="8 9" key="1">
    <citation type="submission" date="2018-12" db="EMBL/GenBank/DDBJ databases">
        <authorList>
            <consortium name="Pathogen Informatics"/>
        </authorList>
    </citation>
    <scope>NUCLEOTIDE SEQUENCE [LARGE SCALE GENOMIC DNA]</scope>
    <source>
        <strain evidence="8 9">NCTC12227</strain>
    </source>
</reference>
<evidence type="ECO:0000256" key="1">
    <source>
        <dbReference type="ARBA" id="ARBA00001602"/>
    </source>
</evidence>
<evidence type="ECO:0000313" key="8">
    <source>
        <dbReference type="EMBL" id="VEJ21716.1"/>
    </source>
</evidence>
<dbReference type="InterPro" id="IPR004391">
    <property type="entry name" value="Glu_race"/>
</dbReference>
<comment type="catalytic activity">
    <reaction evidence="1 7">
        <text>L-glutamate = D-glutamate</text>
        <dbReference type="Rhea" id="RHEA:12813"/>
        <dbReference type="ChEBI" id="CHEBI:29985"/>
        <dbReference type="ChEBI" id="CHEBI:29986"/>
        <dbReference type="EC" id="5.1.1.3"/>
    </reaction>
</comment>
<evidence type="ECO:0000256" key="7">
    <source>
        <dbReference type="HAMAP-Rule" id="MF_00258"/>
    </source>
</evidence>
<keyword evidence="5 7" id="KW-0413">Isomerase</keyword>
<gene>
    <name evidence="8" type="primary">glr</name>
    <name evidence="7" type="synonym">murI</name>
    <name evidence="8" type="ORF">NCTC12227_01471</name>
</gene>
<feature type="binding site" evidence="7">
    <location>
        <begin position="28"/>
        <end position="29"/>
    </location>
    <ligand>
        <name>substrate</name>
    </ligand>
</feature>
<dbReference type="KEGG" id="nani:NCTC12227_01471"/>
<dbReference type="GO" id="GO:0008881">
    <property type="term" value="F:glutamate racemase activity"/>
    <property type="evidence" value="ECO:0007669"/>
    <property type="project" value="UniProtKB-UniRule"/>
</dbReference>
<dbReference type="PANTHER" id="PTHR21198:SF2">
    <property type="entry name" value="GLUTAMATE RACEMASE"/>
    <property type="match status" value="1"/>
</dbReference>
<name>A0A448UCT5_9NEIS</name>
<proteinExistence type="inferred from homology"/>
<evidence type="ECO:0000256" key="4">
    <source>
        <dbReference type="ARBA" id="ARBA00022984"/>
    </source>
</evidence>
<dbReference type="SUPFAM" id="SSF53681">
    <property type="entry name" value="Aspartate/glutamate racemase"/>
    <property type="match status" value="2"/>
</dbReference>
<dbReference type="HAMAP" id="MF_00258">
    <property type="entry name" value="Glu_racemase"/>
    <property type="match status" value="1"/>
</dbReference>
<comment type="pathway">
    <text evidence="7">Cell wall biogenesis; peptidoglycan biosynthesis.</text>
</comment>
<dbReference type="FunFam" id="3.40.50.1860:FF:000001">
    <property type="entry name" value="Glutamate racemase"/>
    <property type="match status" value="1"/>
</dbReference>
<dbReference type="InterPro" id="IPR001920">
    <property type="entry name" value="Asp/Glu_race"/>
</dbReference>
<dbReference type="InterPro" id="IPR015942">
    <property type="entry name" value="Asp/Glu/hydantoin_racemase"/>
</dbReference>
<protein>
    <recommendedName>
        <fullName evidence="2 7">Glutamate racemase</fullName>
        <ecNumber evidence="2 7">5.1.1.3</ecNumber>
    </recommendedName>
</protein>
<dbReference type="STRING" id="326522.BWD08_09120"/>
<organism evidence="8 9">
    <name type="scientific">Neisseria animaloris</name>
    <dbReference type="NCBI Taxonomy" id="326522"/>
    <lineage>
        <taxon>Bacteria</taxon>
        <taxon>Pseudomonadati</taxon>
        <taxon>Pseudomonadota</taxon>
        <taxon>Betaproteobacteria</taxon>
        <taxon>Neisseriales</taxon>
        <taxon>Neisseriaceae</taxon>
        <taxon>Neisseria</taxon>
    </lineage>
</organism>
<dbReference type="Gene3D" id="3.40.50.1860">
    <property type="match status" value="2"/>
</dbReference>
<comment type="similarity">
    <text evidence="7">Belongs to the aspartate/glutamate racemases family.</text>
</comment>
<evidence type="ECO:0000256" key="3">
    <source>
        <dbReference type="ARBA" id="ARBA00022960"/>
    </source>
</evidence>
<feature type="active site" description="Proton donor/acceptor" evidence="7">
    <location>
        <position position="91"/>
    </location>
</feature>
<dbReference type="AlphaFoldDB" id="A0A448UCT5"/>
<dbReference type="PROSITE" id="PS00924">
    <property type="entry name" value="ASP_GLU_RACEMASE_2"/>
    <property type="match status" value="1"/>
</dbReference>
<dbReference type="EMBL" id="LR134516">
    <property type="protein sequence ID" value="VEJ21716.1"/>
    <property type="molecule type" value="Genomic_DNA"/>
</dbReference>
<comment type="function">
    <text evidence="7">Provides the (R)-glutamate required for cell wall biosynthesis.</text>
</comment>
<keyword evidence="4 7" id="KW-0573">Peptidoglycan synthesis</keyword>
<dbReference type="Proteomes" id="UP000268229">
    <property type="component" value="Chromosome"/>
</dbReference>
<feature type="binding site" evidence="7">
    <location>
        <begin position="204"/>
        <end position="205"/>
    </location>
    <ligand>
        <name>substrate</name>
    </ligand>
</feature>
<keyword evidence="3 7" id="KW-0133">Cell shape</keyword>
<dbReference type="InterPro" id="IPR033134">
    <property type="entry name" value="Asp/Glu_racemase_AS_2"/>
</dbReference>
<dbReference type="EC" id="5.1.1.3" evidence="2 7"/>
<evidence type="ECO:0000313" key="9">
    <source>
        <dbReference type="Proteomes" id="UP000268229"/>
    </source>
</evidence>
<dbReference type="PANTHER" id="PTHR21198">
    <property type="entry name" value="GLUTAMATE RACEMASE"/>
    <property type="match status" value="1"/>
</dbReference>
<feature type="active site" description="Proton donor/acceptor" evidence="7">
    <location>
        <position position="203"/>
    </location>
</feature>
<dbReference type="GO" id="GO:0008360">
    <property type="term" value="P:regulation of cell shape"/>
    <property type="evidence" value="ECO:0007669"/>
    <property type="project" value="UniProtKB-KW"/>
</dbReference>
<feature type="binding site" evidence="7">
    <location>
        <begin position="92"/>
        <end position="93"/>
    </location>
    <ligand>
        <name>substrate</name>
    </ligand>
</feature>
<keyword evidence="9" id="KW-1185">Reference proteome</keyword>
<evidence type="ECO:0000256" key="2">
    <source>
        <dbReference type="ARBA" id="ARBA00013090"/>
    </source>
</evidence>
<evidence type="ECO:0000256" key="5">
    <source>
        <dbReference type="ARBA" id="ARBA00023235"/>
    </source>
</evidence>
<dbReference type="Pfam" id="PF01177">
    <property type="entry name" value="Asp_Glu_race"/>
    <property type="match status" value="1"/>
</dbReference>